<dbReference type="Gene3D" id="1.25.40.10">
    <property type="entry name" value="Tetratricopeptide repeat domain"/>
    <property type="match status" value="2"/>
</dbReference>
<evidence type="ECO:0000313" key="4">
    <source>
        <dbReference type="Proteomes" id="UP000613160"/>
    </source>
</evidence>
<reference evidence="3" key="2">
    <citation type="submission" date="2020-09" db="EMBL/GenBank/DDBJ databases">
        <authorList>
            <person name="Sun Q."/>
            <person name="Zhou Y."/>
        </authorList>
    </citation>
    <scope>NUCLEOTIDE SEQUENCE</scope>
    <source>
        <strain evidence="3">CGMCC 1.15493</strain>
    </source>
</reference>
<dbReference type="PANTHER" id="PTHR45588">
    <property type="entry name" value="TPR DOMAIN-CONTAINING PROTEIN"/>
    <property type="match status" value="1"/>
</dbReference>
<sequence length="593" mass="64253">MGCPLDGHKGPRAHHLHRLWQLAQLSSEGEQYRAEARAPAQSKPGGTEIGAYGRDLPSGAAAPQSKARPKLYDNLGRLSWPAAGQMVPEARSYFDQGYRLGWGFNHAEAARAFRAAQELDPNCAMCFWGEAWVLGPHINYPMQEDANARALAALQEARRRLPNADEKQAAVIEALARRHSADAASDRRALDEAYADAMQAVQARFPEDAHIAVLTADAIMNLSPWDYWGEDGRTPKGRTAHMVALLEAVLGDTQLRPLVPDPDHPGAIHLYIHAVEASNYMERAIPHARRLEALMPGAGHLVHMPSHIWYRTGRWRDSLEANIRAAKADEDLIQQGGASLLYAEGYHAHNVHFILTSALMGGDGATALGAAEALADMVSDRAKRDVPWTQPIAAAPYAVHAHFSAPDKVLALPEPAAGFPFVRAAWHYARGVVLARTGRRQAALDEAAAIDALTQAPDITAMPAQGVPGPALLAISAKVIEARVAQADDDHAKAAGMFAELAAIQDQIPYMEPPFWYYPLHQSVGAALLEQGRAEEAEAAFRAALERSPNNGWVAAGLLRAAEMRGDVRAAEDARLLMQKNWFGASPPDLGQL</sequence>
<dbReference type="InterPro" id="IPR019734">
    <property type="entry name" value="TPR_rpt"/>
</dbReference>
<name>A0A916Y9K5_9HYPH</name>
<dbReference type="InterPro" id="IPR011990">
    <property type="entry name" value="TPR-like_helical_dom_sf"/>
</dbReference>
<dbReference type="PANTHER" id="PTHR45588:SF1">
    <property type="entry name" value="WW DOMAIN-CONTAINING PROTEIN"/>
    <property type="match status" value="1"/>
</dbReference>
<dbReference type="SUPFAM" id="SSF48452">
    <property type="entry name" value="TPR-like"/>
    <property type="match status" value="1"/>
</dbReference>
<dbReference type="EMBL" id="BMJJ01000012">
    <property type="protein sequence ID" value="GGD34767.1"/>
    <property type="molecule type" value="Genomic_DNA"/>
</dbReference>
<keyword evidence="4" id="KW-1185">Reference proteome</keyword>
<dbReference type="SMART" id="SM00028">
    <property type="entry name" value="TPR"/>
    <property type="match status" value="2"/>
</dbReference>
<gene>
    <name evidence="3" type="ORF">GCM10011335_42270</name>
</gene>
<evidence type="ECO:0000256" key="2">
    <source>
        <dbReference type="SAM" id="MobiDB-lite"/>
    </source>
</evidence>
<evidence type="ECO:0008006" key="5">
    <source>
        <dbReference type="Google" id="ProtNLM"/>
    </source>
</evidence>
<feature type="region of interest" description="Disordered" evidence="2">
    <location>
        <begin position="31"/>
        <end position="67"/>
    </location>
</feature>
<organism evidence="3 4">
    <name type="scientific">Aureimonas glaciei</name>
    <dbReference type="NCBI Taxonomy" id="1776957"/>
    <lineage>
        <taxon>Bacteria</taxon>
        <taxon>Pseudomonadati</taxon>
        <taxon>Pseudomonadota</taxon>
        <taxon>Alphaproteobacteria</taxon>
        <taxon>Hyphomicrobiales</taxon>
        <taxon>Aurantimonadaceae</taxon>
        <taxon>Aureimonas</taxon>
    </lineage>
</organism>
<evidence type="ECO:0000313" key="3">
    <source>
        <dbReference type="EMBL" id="GGD34767.1"/>
    </source>
</evidence>
<proteinExistence type="predicted"/>
<evidence type="ECO:0000256" key="1">
    <source>
        <dbReference type="PROSITE-ProRule" id="PRU00339"/>
    </source>
</evidence>
<dbReference type="Pfam" id="PF14559">
    <property type="entry name" value="TPR_19"/>
    <property type="match status" value="1"/>
</dbReference>
<dbReference type="PROSITE" id="PS50005">
    <property type="entry name" value="TPR"/>
    <property type="match status" value="1"/>
</dbReference>
<comment type="caution">
    <text evidence="3">The sequence shown here is derived from an EMBL/GenBank/DDBJ whole genome shotgun (WGS) entry which is preliminary data.</text>
</comment>
<keyword evidence="1" id="KW-0802">TPR repeat</keyword>
<reference evidence="3" key="1">
    <citation type="journal article" date="2014" name="Int. J. Syst. Evol. Microbiol.">
        <title>Complete genome sequence of Corynebacterium casei LMG S-19264T (=DSM 44701T), isolated from a smear-ripened cheese.</title>
        <authorList>
            <consortium name="US DOE Joint Genome Institute (JGI-PGF)"/>
            <person name="Walter F."/>
            <person name="Albersmeier A."/>
            <person name="Kalinowski J."/>
            <person name="Ruckert C."/>
        </authorList>
    </citation>
    <scope>NUCLEOTIDE SEQUENCE</scope>
    <source>
        <strain evidence="3">CGMCC 1.15493</strain>
    </source>
</reference>
<accession>A0A916Y9K5</accession>
<dbReference type="Proteomes" id="UP000613160">
    <property type="component" value="Unassembled WGS sequence"/>
</dbReference>
<dbReference type="AlphaFoldDB" id="A0A916Y9K5"/>
<protein>
    <recommendedName>
        <fullName evidence="5">Tetratricopeptide repeat protein</fullName>
    </recommendedName>
</protein>
<feature type="repeat" description="TPR" evidence="1">
    <location>
        <begin position="518"/>
        <end position="551"/>
    </location>
</feature>